<gene>
    <name evidence="3" type="ORF">FHR83_005629</name>
</gene>
<dbReference type="Gene3D" id="2.30.110.10">
    <property type="entry name" value="Electron Transport, Fmn-binding Protein, Chain A"/>
    <property type="match status" value="1"/>
</dbReference>
<protein>
    <submittedName>
        <fullName evidence="3">PPOX class probable F420-dependent enzyme</fullName>
    </submittedName>
</protein>
<dbReference type="PANTHER" id="PTHR35176:SF2">
    <property type="entry name" value="F420H(2)-DEPENDENT REDUCTASE RV1155"/>
    <property type="match status" value="1"/>
</dbReference>
<dbReference type="InterPro" id="IPR012349">
    <property type="entry name" value="Split_barrel_FMN-bd"/>
</dbReference>
<keyword evidence="1" id="KW-0560">Oxidoreductase</keyword>
<dbReference type="GO" id="GO:0016627">
    <property type="term" value="F:oxidoreductase activity, acting on the CH-CH group of donors"/>
    <property type="evidence" value="ECO:0007669"/>
    <property type="project" value="TreeGrafter"/>
</dbReference>
<name>A0A7W5FGV9_9ACTN</name>
<dbReference type="InterPro" id="IPR019967">
    <property type="entry name" value="F420-dep_enz_PPOX_Rv0121"/>
</dbReference>
<dbReference type="Proteomes" id="UP000590749">
    <property type="component" value="Unassembled WGS sequence"/>
</dbReference>
<evidence type="ECO:0000259" key="2">
    <source>
        <dbReference type="Pfam" id="PF01243"/>
    </source>
</evidence>
<keyword evidence="4" id="KW-1185">Reference proteome</keyword>
<evidence type="ECO:0000256" key="1">
    <source>
        <dbReference type="ARBA" id="ARBA00023002"/>
    </source>
</evidence>
<dbReference type="SUPFAM" id="SSF50475">
    <property type="entry name" value="FMN-binding split barrel"/>
    <property type="match status" value="1"/>
</dbReference>
<comment type="caution">
    <text evidence="3">The sequence shown here is derived from an EMBL/GenBank/DDBJ whole genome shotgun (WGS) entry which is preliminary data.</text>
</comment>
<evidence type="ECO:0000313" key="3">
    <source>
        <dbReference type="EMBL" id="MBB3097944.1"/>
    </source>
</evidence>
<feature type="domain" description="Pyridoxamine 5'-phosphate oxidase N-terminal" evidence="2">
    <location>
        <begin position="56"/>
        <end position="180"/>
    </location>
</feature>
<dbReference type="Pfam" id="PF01243">
    <property type="entry name" value="PNPOx_N"/>
    <property type="match status" value="1"/>
</dbReference>
<dbReference type="RefSeq" id="WP_229795025.1">
    <property type="nucleotide sequence ID" value="NZ_BMPW01000014.1"/>
</dbReference>
<accession>A0A7W5FGV9</accession>
<reference evidence="3 4" key="1">
    <citation type="submission" date="2020-08" db="EMBL/GenBank/DDBJ databases">
        <title>Genomic Encyclopedia of Type Strains, Phase III (KMG-III): the genomes of soil and plant-associated and newly described type strains.</title>
        <authorList>
            <person name="Whitman W."/>
        </authorList>
    </citation>
    <scope>NUCLEOTIDE SEQUENCE [LARGE SCALE GENOMIC DNA]</scope>
    <source>
        <strain evidence="3 4">CECT 3287</strain>
    </source>
</reference>
<dbReference type="InterPro" id="IPR052019">
    <property type="entry name" value="F420H2_bilvrd_red/Heme_oxyg"/>
</dbReference>
<dbReference type="NCBIfam" id="TIGR03668">
    <property type="entry name" value="Rv0121_F420"/>
    <property type="match status" value="1"/>
</dbReference>
<dbReference type="GO" id="GO:0005829">
    <property type="term" value="C:cytosol"/>
    <property type="evidence" value="ECO:0007669"/>
    <property type="project" value="TreeGrafter"/>
</dbReference>
<proteinExistence type="predicted"/>
<dbReference type="AlphaFoldDB" id="A0A7W5FGV9"/>
<organism evidence="3 4">
    <name type="scientific">Actinoplanes campanulatus</name>
    <dbReference type="NCBI Taxonomy" id="113559"/>
    <lineage>
        <taxon>Bacteria</taxon>
        <taxon>Bacillati</taxon>
        <taxon>Actinomycetota</taxon>
        <taxon>Actinomycetes</taxon>
        <taxon>Micromonosporales</taxon>
        <taxon>Micromonosporaceae</taxon>
        <taxon>Actinoplanes</taxon>
    </lineage>
</organism>
<evidence type="ECO:0000313" key="4">
    <source>
        <dbReference type="Proteomes" id="UP000590749"/>
    </source>
</evidence>
<dbReference type="InterPro" id="IPR011576">
    <property type="entry name" value="Pyridox_Oxase_N"/>
</dbReference>
<dbReference type="PANTHER" id="PTHR35176">
    <property type="entry name" value="HEME OXYGENASE HI_0854-RELATED"/>
    <property type="match status" value="1"/>
</dbReference>
<sequence length="182" mass="20015">MTFLEGRIRGDVVPTVGRVRHGLSEPTVKVATARMNRARRSVPESSATYDQAMEPAAELFASARVARLATAGADGVPHLVPIVFAVTGDLIHTAVDAKPKRSRHLRRLANITANPRVCVLADHYDDDWSALWWVRADGTARILDSSPIGLAALTARYPQYRDTPPPGPFLEITVTRWSAWRP</sequence>
<dbReference type="EMBL" id="JACHXF010000013">
    <property type="protein sequence ID" value="MBB3097944.1"/>
    <property type="molecule type" value="Genomic_DNA"/>
</dbReference>
<dbReference type="GO" id="GO:0070967">
    <property type="term" value="F:coenzyme F420 binding"/>
    <property type="evidence" value="ECO:0007669"/>
    <property type="project" value="TreeGrafter"/>
</dbReference>